<organism evidence="1 2">
    <name type="scientific">Rhizophagus clarus</name>
    <dbReference type="NCBI Taxonomy" id="94130"/>
    <lineage>
        <taxon>Eukaryota</taxon>
        <taxon>Fungi</taxon>
        <taxon>Fungi incertae sedis</taxon>
        <taxon>Mucoromycota</taxon>
        <taxon>Glomeromycotina</taxon>
        <taxon>Glomeromycetes</taxon>
        <taxon>Glomerales</taxon>
        <taxon>Glomeraceae</taxon>
        <taxon>Rhizophagus</taxon>
    </lineage>
</organism>
<dbReference type="AlphaFoldDB" id="A0A8H3LVC5"/>
<protein>
    <submittedName>
        <fullName evidence="1">Uncharacterized protein</fullName>
    </submittedName>
</protein>
<name>A0A8H3LVC5_9GLOM</name>
<proteinExistence type="predicted"/>
<dbReference type="EMBL" id="BLAL01000221">
    <property type="protein sequence ID" value="GES93116.1"/>
    <property type="molecule type" value="Genomic_DNA"/>
</dbReference>
<comment type="caution">
    <text evidence="1">The sequence shown here is derived from an EMBL/GenBank/DDBJ whole genome shotgun (WGS) entry which is preliminary data.</text>
</comment>
<gene>
    <name evidence="1" type="ORF">RCL2_001987400</name>
</gene>
<reference evidence="1" key="1">
    <citation type="submission" date="2019-10" db="EMBL/GenBank/DDBJ databases">
        <title>Conservation and host-specific expression of non-tandemly repeated heterogenous ribosome RNA gene in arbuscular mycorrhizal fungi.</title>
        <authorList>
            <person name="Maeda T."/>
            <person name="Kobayashi Y."/>
            <person name="Nakagawa T."/>
            <person name="Ezawa T."/>
            <person name="Yamaguchi K."/>
            <person name="Bino T."/>
            <person name="Nishimoto Y."/>
            <person name="Shigenobu S."/>
            <person name="Kawaguchi M."/>
        </authorList>
    </citation>
    <scope>NUCLEOTIDE SEQUENCE</scope>
    <source>
        <strain evidence="1">HR1</strain>
    </source>
</reference>
<dbReference type="Proteomes" id="UP000615446">
    <property type="component" value="Unassembled WGS sequence"/>
</dbReference>
<evidence type="ECO:0000313" key="1">
    <source>
        <dbReference type="EMBL" id="GES93116.1"/>
    </source>
</evidence>
<evidence type="ECO:0000313" key="2">
    <source>
        <dbReference type="Proteomes" id="UP000615446"/>
    </source>
</evidence>
<accession>A0A8H3LVC5</accession>
<sequence length="174" mass="20161">METEDQIRKITPDECKYCGDLKWKGRNALLNIYLSGKNHISALILNFLNKNYFILEINFMILFRDPDKIEDSEPINVNNTKINEVVHSIPNHKWSHAPEVSMMKASTCEELEFKEFFTFREFNVSRGTLLIGQSLGRLVNEIGNKSTNSRCCKAIWALKANILSKFGINKKEFR</sequence>